<comment type="caution">
    <text evidence="2">The sequence shown here is derived from an EMBL/GenBank/DDBJ whole genome shotgun (WGS) entry which is preliminary data.</text>
</comment>
<evidence type="ECO:0000256" key="1">
    <source>
        <dbReference type="SAM" id="MobiDB-lite"/>
    </source>
</evidence>
<evidence type="ECO:0000313" key="3">
    <source>
        <dbReference type="Proteomes" id="UP001168821"/>
    </source>
</evidence>
<proteinExistence type="predicted"/>
<reference evidence="2" key="1">
    <citation type="journal article" date="2023" name="G3 (Bethesda)">
        <title>Whole genome assemblies of Zophobas morio and Tenebrio molitor.</title>
        <authorList>
            <person name="Kaur S."/>
            <person name="Stinson S.A."/>
            <person name="diCenzo G.C."/>
        </authorList>
    </citation>
    <scope>NUCLEOTIDE SEQUENCE</scope>
    <source>
        <strain evidence="2">QUZm001</strain>
    </source>
</reference>
<keyword evidence="3" id="KW-1185">Reference proteome</keyword>
<dbReference type="Proteomes" id="UP001168821">
    <property type="component" value="Unassembled WGS sequence"/>
</dbReference>
<accession>A0AA38IQN2</accession>
<evidence type="ECO:0000313" key="2">
    <source>
        <dbReference type="EMBL" id="KAJ3659566.1"/>
    </source>
</evidence>
<sequence length="97" mass="11282">MQPISGRPHSGQVRKDAKRGLTSTPTLKRKVRTRRDRILKYFCHIIIGGALQVDDGTRTKLNLYVYAVTKIHFSPRKCLHPSKFTDFTVRETNEWLE</sequence>
<gene>
    <name evidence="2" type="ORF">Zmor_011249</name>
</gene>
<feature type="region of interest" description="Disordered" evidence="1">
    <location>
        <begin position="1"/>
        <end position="29"/>
    </location>
</feature>
<name>A0AA38IQN2_9CUCU</name>
<protein>
    <submittedName>
        <fullName evidence="2">Uncharacterized protein</fullName>
    </submittedName>
</protein>
<dbReference type="AlphaFoldDB" id="A0AA38IQN2"/>
<organism evidence="2 3">
    <name type="scientific">Zophobas morio</name>
    <dbReference type="NCBI Taxonomy" id="2755281"/>
    <lineage>
        <taxon>Eukaryota</taxon>
        <taxon>Metazoa</taxon>
        <taxon>Ecdysozoa</taxon>
        <taxon>Arthropoda</taxon>
        <taxon>Hexapoda</taxon>
        <taxon>Insecta</taxon>
        <taxon>Pterygota</taxon>
        <taxon>Neoptera</taxon>
        <taxon>Endopterygota</taxon>
        <taxon>Coleoptera</taxon>
        <taxon>Polyphaga</taxon>
        <taxon>Cucujiformia</taxon>
        <taxon>Tenebrionidae</taxon>
        <taxon>Zophobas</taxon>
    </lineage>
</organism>
<dbReference type="EMBL" id="JALNTZ010000003">
    <property type="protein sequence ID" value="KAJ3659566.1"/>
    <property type="molecule type" value="Genomic_DNA"/>
</dbReference>